<evidence type="ECO:0000256" key="1">
    <source>
        <dbReference type="SAM" id="Phobius"/>
    </source>
</evidence>
<proteinExistence type="predicted"/>
<feature type="transmembrane region" description="Helical" evidence="1">
    <location>
        <begin position="6"/>
        <end position="23"/>
    </location>
</feature>
<keyword evidence="3" id="KW-1185">Reference proteome</keyword>
<sequence length="149" mass="17571">MSWIILFIISWIIFFIAVDFKMLKYTIWSGLLAACMEFLIDMLFIGHNLFKTINNLFEIKGVPIIFTFSAPLAMGILMSQYYPKRKLYRILNVFVLSILFYSVEYILLLKGDLIYMNWSFAESLVIDILAIITISWFNLVVLNKWRESI</sequence>
<name>A0A267MM26_9FIRM</name>
<comment type="caution">
    <text evidence="2">The sequence shown here is derived from an EMBL/GenBank/DDBJ whole genome shotgun (WGS) entry which is preliminary data.</text>
</comment>
<feature type="transmembrane region" description="Helical" evidence="1">
    <location>
        <begin position="90"/>
        <end position="108"/>
    </location>
</feature>
<evidence type="ECO:0000313" key="3">
    <source>
        <dbReference type="Proteomes" id="UP000216024"/>
    </source>
</evidence>
<dbReference type="RefSeq" id="WP_095132830.1">
    <property type="nucleotide sequence ID" value="NZ_NIBG01000005.1"/>
</dbReference>
<keyword evidence="1" id="KW-1133">Transmembrane helix</keyword>
<evidence type="ECO:0000313" key="2">
    <source>
        <dbReference type="EMBL" id="PAB59925.1"/>
    </source>
</evidence>
<feature type="transmembrane region" description="Helical" evidence="1">
    <location>
        <begin position="30"/>
        <end position="50"/>
    </location>
</feature>
<accession>A0A267MM26</accession>
<feature type="transmembrane region" description="Helical" evidence="1">
    <location>
        <begin position="62"/>
        <end position="78"/>
    </location>
</feature>
<protein>
    <submittedName>
        <fullName evidence="2">Uncharacterized protein</fullName>
    </submittedName>
</protein>
<keyword evidence="1" id="KW-0472">Membrane</keyword>
<organism evidence="2 3">
    <name type="scientific">Anaeromicrobium sediminis</name>
    <dbReference type="NCBI Taxonomy" id="1478221"/>
    <lineage>
        <taxon>Bacteria</taxon>
        <taxon>Bacillati</taxon>
        <taxon>Bacillota</taxon>
        <taxon>Clostridia</taxon>
        <taxon>Peptostreptococcales</taxon>
        <taxon>Thermotaleaceae</taxon>
        <taxon>Anaeromicrobium</taxon>
    </lineage>
</organism>
<dbReference type="Proteomes" id="UP000216024">
    <property type="component" value="Unassembled WGS sequence"/>
</dbReference>
<dbReference type="OrthoDB" id="1724157at2"/>
<dbReference type="AlphaFoldDB" id="A0A267MM26"/>
<dbReference type="EMBL" id="NIBG01000005">
    <property type="protein sequence ID" value="PAB59925.1"/>
    <property type="molecule type" value="Genomic_DNA"/>
</dbReference>
<gene>
    <name evidence="2" type="ORF">CCE28_08200</name>
</gene>
<keyword evidence="1" id="KW-0812">Transmembrane</keyword>
<reference evidence="2 3" key="1">
    <citation type="submission" date="2017-06" db="EMBL/GenBank/DDBJ databases">
        <title>Draft genome sequence of anaerobic fermentative bacterium Anaeromicrobium sediminis DY2726D isolated from West Pacific Ocean sediments.</title>
        <authorList>
            <person name="Zeng X."/>
        </authorList>
    </citation>
    <scope>NUCLEOTIDE SEQUENCE [LARGE SCALE GENOMIC DNA]</scope>
    <source>
        <strain evidence="2 3">DY2726D</strain>
    </source>
</reference>
<feature type="transmembrane region" description="Helical" evidence="1">
    <location>
        <begin position="120"/>
        <end position="142"/>
    </location>
</feature>